<dbReference type="InterPro" id="IPR002110">
    <property type="entry name" value="Ankyrin_rpt"/>
</dbReference>
<dbReference type="Pfam" id="PF12796">
    <property type="entry name" value="Ank_2"/>
    <property type="match status" value="2"/>
</dbReference>
<keyword evidence="2 3" id="KW-0040">ANK repeat</keyword>
<dbReference type="Gene3D" id="2.60.120.650">
    <property type="entry name" value="Cupin"/>
    <property type="match status" value="1"/>
</dbReference>
<evidence type="ECO:0000259" key="5">
    <source>
        <dbReference type="PROSITE" id="PS51184"/>
    </source>
</evidence>
<accession>A0A813LTC8</accession>
<feature type="region of interest" description="Disordered" evidence="4">
    <location>
        <begin position="514"/>
        <end position="540"/>
    </location>
</feature>
<evidence type="ECO:0000256" key="3">
    <source>
        <dbReference type="PROSITE-ProRule" id="PRU00023"/>
    </source>
</evidence>
<dbReference type="EMBL" id="CAJNNW010036742">
    <property type="protein sequence ID" value="CAE8737195.1"/>
    <property type="molecule type" value="Genomic_DNA"/>
</dbReference>
<evidence type="ECO:0000256" key="2">
    <source>
        <dbReference type="ARBA" id="ARBA00023043"/>
    </source>
</evidence>
<evidence type="ECO:0000256" key="1">
    <source>
        <dbReference type="ARBA" id="ARBA00022737"/>
    </source>
</evidence>
<dbReference type="InterPro" id="IPR036770">
    <property type="entry name" value="Ankyrin_rpt-contain_sf"/>
</dbReference>
<comment type="caution">
    <text evidence="6">The sequence shown here is derived from an EMBL/GenBank/DDBJ whole genome shotgun (WGS) entry which is preliminary data.</text>
</comment>
<gene>
    <name evidence="6" type="ORF">PGLA2088_LOCUS48654</name>
</gene>
<evidence type="ECO:0000313" key="6">
    <source>
        <dbReference type="EMBL" id="CAE8737195.1"/>
    </source>
</evidence>
<dbReference type="PROSITE" id="PS50297">
    <property type="entry name" value="ANK_REP_REGION"/>
    <property type="match status" value="2"/>
</dbReference>
<dbReference type="InterPro" id="IPR050776">
    <property type="entry name" value="Ank_Repeat/CDKN_Inhibitor"/>
</dbReference>
<proteinExistence type="predicted"/>
<dbReference type="PANTHER" id="PTHR24201:SF2">
    <property type="entry name" value="ANKYRIN REPEAT DOMAIN-CONTAINING PROTEIN 42"/>
    <property type="match status" value="1"/>
</dbReference>
<feature type="domain" description="JmjC" evidence="5">
    <location>
        <begin position="146"/>
        <end position="292"/>
    </location>
</feature>
<evidence type="ECO:0000256" key="4">
    <source>
        <dbReference type="SAM" id="MobiDB-lite"/>
    </source>
</evidence>
<protein>
    <recommendedName>
        <fullName evidence="5">JmjC domain-containing protein</fullName>
    </recommendedName>
</protein>
<dbReference type="AlphaFoldDB" id="A0A813LTC8"/>
<name>A0A813LTC8_POLGL</name>
<feature type="repeat" description="ANK" evidence="3">
    <location>
        <begin position="384"/>
        <end position="416"/>
    </location>
</feature>
<feature type="repeat" description="ANK" evidence="3">
    <location>
        <begin position="450"/>
        <end position="482"/>
    </location>
</feature>
<dbReference type="PANTHER" id="PTHR24201">
    <property type="entry name" value="ANK_REP_REGION DOMAIN-CONTAINING PROTEIN"/>
    <property type="match status" value="1"/>
</dbReference>
<dbReference type="Proteomes" id="UP000626109">
    <property type="component" value="Unassembled WGS sequence"/>
</dbReference>
<dbReference type="PROSITE" id="PS50088">
    <property type="entry name" value="ANK_REPEAT"/>
    <property type="match status" value="2"/>
</dbReference>
<sequence>MPSRRRVAQSGQLRRLAYALVPFSFSSVVAIDFTSDTRPCELPQLDVSGSGGALETRAALLAFEEHYRGRAPVLLRGLASGPSWRRARRRWAQHRLMAKYGSMRVSPSDLHRGCNLAAGVRLNRTSVRHAAAAIGGGCCYLQPHHSLPQSVRNDFSVPDVLAGVLLHGPSLSIGGPGSSAVLHRHEEAWMAQVHGHKLWLVGPPGGDLPPWTLAAPCDHHPSASSWRASAKTFGTQSPEGFLPLRRCVAGPSDVVYLPDRWAHATCGLSSFNVGVGFIGSVDFLPKLHKAAATGDHLAAQAFLQRNGAEEAQQPDGSDALGAGGLLPLHWAAWNGHARLVAVLLNDSHSEGASQALRWAAARGHQAVTSKLLARGVAAEGGDDMGATPVHWAAAAGHMPVLSLLLAKRADPNAADAVGARPAHFLAGEGHLATLSVLSAWRADLRARDLEGLTPAHAAARFGHAELLRALAKRGADLEAVSDAGIRPVHLAQASGHRAAAALLRSRAAAAAVEVGQQLDRSGRRRKTTHTHKRESSTSGA</sequence>
<dbReference type="SUPFAM" id="SSF48403">
    <property type="entry name" value="Ankyrin repeat"/>
    <property type="match status" value="1"/>
</dbReference>
<dbReference type="Gene3D" id="1.25.40.20">
    <property type="entry name" value="Ankyrin repeat-containing domain"/>
    <property type="match status" value="3"/>
</dbReference>
<keyword evidence="1" id="KW-0677">Repeat</keyword>
<organism evidence="6 7">
    <name type="scientific">Polarella glacialis</name>
    <name type="common">Dinoflagellate</name>
    <dbReference type="NCBI Taxonomy" id="89957"/>
    <lineage>
        <taxon>Eukaryota</taxon>
        <taxon>Sar</taxon>
        <taxon>Alveolata</taxon>
        <taxon>Dinophyceae</taxon>
        <taxon>Suessiales</taxon>
        <taxon>Suessiaceae</taxon>
        <taxon>Polarella</taxon>
    </lineage>
</organism>
<dbReference type="InterPro" id="IPR003347">
    <property type="entry name" value="JmjC_dom"/>
</dbReference>
<reference evidence="6" key="1">
    <citation type="submission" date="2021-02" db="EMBL/GenBank/DDBJ databases">
        <authorList>
            <person name="Dougan E. K."/>
            <person name="Rhodes N."/>
            <person name="Thang M."/>
            <person name="Chan C."/>
        </authorList>
    </citation>
    <scope>NUCLEOTIDE SEQUENCE</scope>
</reference>
<dbReference type="SUPFAM" id="SSF51197">
    <property type="entry name" value="Clavaminate synthase-like"/>
    <property type="match status" value="1"/>
</dbReference>
<evidence type="ECO:0000313" key="7">
    <source>
        <dbReference type="Proteomes" id="UP000626109"/>
    </source>
</evidence>
<feature type="compositionally biased region" description="Basic residues" evidence="4">
    <location>
        <begin position="522"/>
        <end position="532"/>
    </location>
</feature>
<dbReference type="PROSITE" id="PS51184">
    <property type="entry name" value="JMJC"/>
    <property type="match status" value="1"/>
</dbReference>
<dbReference type="SMART" id="SM00248">
    <property type="entry name" value="ANK"/>
    <property type="match status" value="3"/>
</dbReference>